<dbReference type="EMBL" id="JAQQWI010000017">
    <property type="protein sequence ID" value="KAK8006428.1"/>
    <property type="molecule type" value="Genomic_DNA"/>
</dbReference>
<dbReference type="Pfam" id="PF00566">
    <property type="entry name" value="RabGAP-TBC"/>
    <property type="match status" value="1"/>
</dbReference>
<evidence type="ECO:0000259" key="2">
    <source>
        <dbReference type="PROSITE" id="PS50086"/>
    </source>
</evidence>
<protein>
    <submittedName>
        <fullName evidence="3">TBC domain-containing protein</fullName>
    </submittedName>
</protein>
<dbReference type="SMART" id="SM00164">
    <property type="entry name" value="TBC"/>
    <property type="match status" value="1"/>
</dbReference>
<dbReference type="PANTHER" id="PTHR47219">
    <property type="entry name" value="RAB GTPASE-ACTIVATING PROTEIN 1-LIKE"/>
    <property type="match status" value="1"/>
</dbReference>
<feature type="compositionally biased region" description="Polar residues" evidence="1">
    <location>
        <begin position="692"/>
        <end position="701"/>
    </location>
</feature>
<dbReference type="Proteomes" id="UP001396898">
    <property type="component" value="Unassembled WGS sequence"/>
</dbReference>
<evidence type="ECO:0000313" key="3">
    <source>
        <dbReference type="EMBL" id="KAK8006428.1"/>
    </source>
</evidence>
<keyword evidence="4" id="KW-1185">Reference proteome</keyword>
<feature type="region of interest" description="Disordered" evidence="1">
    <location>
        <begin position="202"/>
        <end position="244"/>
    </location>
</feature>
<evidence type="ECO:0000313" key="4">
    <source>
        <dbReference type="Proteomes" id="UP001396898"/>
    </source>
</evidence>
<dbReference type="InterPro" id="IPR035969">
    <property type="entry name" value="Rab-GAP_TBC_sf"/>
</dbReference>
<organism evidence="3 4">
    <name type="scientific">Apiospora marii</name>
    <dbReference type="NCBI Taxonomy" id="335849"/>
    <lineage>
        <taxon>Eukaryota</taxon>
        <taxon>Fungi</taxon>
        <taxon>Dikarya</taxon>
        <taxon>Ascomycota</taxon>
        <taxon>Pezizomycotina</taxon>
        <taxon>Sordariomycetes</taxon>
        <taxon>Xylariomycetidae</taxon>
        <taxon>Amphisphaeriales</taxon>
        <taxon>Apiosporaceae</taxon>
        <taxon>Apiospora</taxon>
    </lineage>
</organism>
<name>A0ABR1RCL0_9PEZI</name>
<comment type="caution">
    <text evidence="3">The sequence shown here is derived from an EMBL/GenBank/DDBJ whole genome shotgun (WGS) entry which is preliminary data.</text>
</comment>
<dbReference type="PROSITE" id="PS50086">
    <property type="entry name" value="TBC_RABGAP"/>
    <property type="match status" value="1"/>
</dbReference>
<feature type="compositionally biased region" description="Low complexity" evidence="1">
    <location>
        <begin position="68"/>
        <end position="77"/>
    </location>
</feature>
<feature type="region of interest" description="Disordered" evidence="1">
    <location>
        <begin position="395"/>
        <end position="613"/>
    </location>
</feature>
<reference evidence="3 4" key="1">
    <citation type="submission" date="2023-01" db="EMBL/GenBank/DDBJ databases">
        <title>Analysis of 21 Apiospora genomes using comparative genomics revels a genus with tremendous synthesis potential of carbohydrate active enzymes and secondary metabolites.</title>
        <authorList>
            <person name="Sorensen T."/>
        </authorList>
    </citation>
    <scope>NUCLEOTIDE SEQUENCE [LARGE SCALE GENOMIC DNA]</scope>
    <source>
        <strain evidence="3 4">CBS 20057</strain>
    </source>
</reference>
<feature type="compositionally biased region" description="Low complexity" evidence="1">
    <location>
        <begin position="226"/>
        <end position="239"/>
    </location>
</feature>
<feature type="domain" description="Rab-GAP TBC" evidence="2">
    <location>
        <begin position="808"/>
        <end position="1002"/>
    </location>
</feature>
<evidence type="ECO:0000256" key="1">
    <source>
        <dbReference type="SAM" id="MobiDB-lite"/>
    </source>
</evidence>
<accession>A0ABR1RCL0</accession>
<gene>
    <name evidence="3" type="ORF">PG991_012725</name>
</gene>
<dbReference type="Gene3D" id="1.10.472.80">
    <property type="entry name" value="Ypt/Rab-GAP domain of gyp1p, domain 3"/>
    <property type="match status" value="1"/>
</dbReference>
<feature type="compositionally biased region" description="Acidic residues" evidence="1">
    <location>
        <begin position="137"/>
        <end position="147"/>
    </location>
</feature>
<dbReference type="Gene3D" id="1.10.8.270">
    <property type="entry name" value="putative rabgap domain of human tbc1 domain family member 14 like domains"/>
    <property type="match status" value="1"/>
</dbReference>
<dbReference type="InterPro" id="IPR050302">
    <property type="entry name" value="Rab_GAP_TBC_domain"/>
</dbReference>
<dbReference type="SUPFAM" id="SSF47923">
    <property type="entry name" value="Ypt/Rab-GAP domain of gyp1p"/>
    <property type="match status" value="2"/>
</dbReference>
<sequence>MAPQKYSSVRYKSRPAALVPFRDDTSLIALRYDQTVQAAPPIPIPPPRSPLRNRSTIAIAGAPATRPSSTVSSSLSSNHTVAAPPPPPTRTPPQPPQPSETHPALRRATTRPRTLSQDLQRHSVRTASSHSPTVHEESEEEEEEEDPFTYKRFESIAIPTAPDSYPSSASDSTTFTTPKLRIRTGAATPSLHSECEITRNFNGANDRCSQCSIPLPSPGLSEDNNTASPTSPTTPPSAAESFPEKPASLFSKSFIFRSPPSIPLPSMKAKKLQKKAFAAQQVHQVDDHDMALDVETSLVGKDATAPVVRSASNNASIPQWKSPAPVPAPVVDVPPPHLAHGAAKQPDTGVSTNLKTTAIPRVEDDEFSQFITQMSFSKRGSIMLAGKKPEVVSAPDAGAHYDGAMNDAPTSERPSPPRPFPLAPSLMAKSQVDGAAFTRPRTPPTIPIIAEEEPTPSQSPSGTALPSGVDEQSAPSSPVEATSPAPAPVADTPSPEANLPPTPTTPQSPPSIRVIPVDVERESQKVRSLYEPGGLNWEEGGGGGGRHSALSARLETTKEVPSDVDENDAPPESTSPASGDPPPGSPTRQAPGTRESKASTARPLAEAVPKAHERAGGIEDWENVNVEDVDRYGFIVKRRPDSRASTPADYERLGTYSPNKKRNVLLRRGDMATPHSGYLGSRRGPSRKMSARSLNTQASGFSTTSRTSTRSALRHAANLLPHNKDRRWMDEAGDMLAPQLGMTNIGDEKSAGAIADESKYKEWKRTEKWRKMATVVKPGADGEGSYGQGSFFDFDMTNSKLIDRTWKGIPDCWRSAAWWSFLSTSAKKSKQNYASEEELYTIYKNLQEVPSPDDVQIDLDVPRTINQHIMFRKRYRGGQRLLFRVLHALSLYFPETGYVQGMAALGATLLSYYDEERCFVMLVRLWQVRGLNRLYSPGFVDLMDALRKLETNWLSGKDVASKLQELSIDPTAYATRWYLTLFNLSIPFPAQLRVWDVFMLLGESTENVAPSRPGTSEKGAQPTDSSDCFDILHATSTAIIQALRDHLIDAEFENAMKALASWVPIKNEDLLMKVIRAEYRQHHTKKKKT</sequence>
<proteinExistence type="predicted"/>
<feature type="compositionally biased region" description="Pro residues" evidence="1">
    <location>
        <begin position="498"/>
        <end position="509"/>
    </location>
</feature>
<dbReference type="PANTHER" id="PTHR47219:SF9">
    <property type="entry name" value="GTPASE ACTIVATING PROTEIN AND CENTROSOME-ASSOCIATED, ISOFORM B"/>
    <property type="match status" value="1"/>
</dbReference>
<dbReference type="InterPro" id="IPR000195">
    <property type="entry name" value="Rab-GAP-TBC_dom"/>
</dbReference>
<feature type="compositionally biased region" description="Polar residues" evidence="1">
    <location>
        <begin position="202"/>
        <end position="212"/>
    </location>
</feature>
<feature type="compositionally biased region" description="Low complexity" evidence="1">
    <location>
        <begin position="159"/>
        <end position="174"/>
    </location>
</feature>
<feature type="compositionally biased region" description="Pro residues" evidence="1">
    <location>
        <begin position="83"/>
        <end position="98"/>
    </location>
</feature>
<feature type="region of interest" description="Disordered" evidence="1">
    <location>
        <begin position="36"/>
        <end position="181"/>
    </location>
</feature>
<feature type="compositionally biased region" description="Pro residues" evidence="1">
    <location>
        <begin position="40"/>
        <end position="49"/>
    </location>
</feature>
<feature type="region of interest" description="Disordered" evidence="1">
    <location>
        <begin position="671"/>
        <end position="710"/>
    </location>
</feature>